<dbReference type="Pfam" id="PF13966">
    <property type="entry name" value="zf-RVT"/>
    <property type="match status" value="1"/>
</dbReference>
<evidence type="ECO:0000313" key="3">
    <source>
        <dbReference type="Proteomes" id="UP001358586"/>
    </source>
</evidence>
<dbReference type="InterPro" id="IPR026960">
    <property type="entry name" value="RVT-Znf"/>
</dbReference>
<dbReference type="Proteomes" id="UP001358586">
    <property type="component" value="Chromosome 1"/>
</dbReference>
<protein>
    <recommendedName>
        <fullName evidence="1">Reverse transcriptase zinc-binding domain-containing protein</fullName>
    </recommendedName>
</protein>
<keyword evidence="3" id="KW-1185">Reference proteome</keyword>
<dbReference type="EMBL" id="JARKNE010000001">
    <property type="protein sequence ID" value="KAK5846604.1"/>
    <property type="molecule type" value="Genomic_DNA"/>
</dbReference>
<comment type="caution">
    <text evidence="2">The sequence shown here is derived from an EMBL/GenBank/DDBJ whole genome shotgun (WGS) entry which is preliminary data.</text>
</comment>
<name>A0ABR0R606_GOSAR</name>
<proteinExistence type="predicted"/>
<feature type="domain" description="Reverse transcriptase zinc-binding" evidence="1">
    <location>
        <begin position="169"/>
        <end position="260"/>
    </location>
</feature>
<reference evidence="2 3" key="1">
    <citation type="submission" date="2023-03" db="EMBL/GenBank/DDBJ databases">
        <title>WGS of Gossypium arboreum.</title>
        <authorList>
            <person name="Yu D."/>
        </authorList>
    </citation>
    <scope>NUCLEOTIDE SEQUENCE [LARGE SCALE GENOMIC DNA]</scope>
    <source>
        <tissue evidence="2">Leaf</tissue>
    </source>
</reference>
<accession>A0ABR0R606</accession>
<sequence>MCSLKEDRGLDFKRFDKFNIALLAKQGWRLVNYPNSLLARVLKAKYYVNSNFLNAPLGNSPSLTWKSIWSAKGLLEKGLCWRVGKGDSISDWTDLWVSDSNEDRIQNVHNNKNIVLVSDLIDEVNRSWKAELIANTFPVNIARRIMQIPLVRSAHDDLQVWKGEPSGNFSVRSAYILMQKSTLNPSNFLQANTKAFYKKLWNINMPLKIKITAWKISWDFIPTFSNLKLKRVPIDDRSPRCHQNGEDSNHVFQQCPTTVEV</sequence>
<gene>
    <name evidence="2" type="ORF">PVK06_002898</name>
</gene>
<evidence type="ECO:0000313" key="2">
    <source>
        <dbReference type="EMBL" id="KAK5846604.1"/>
    </source>
</evidence>
<evidence type="ECO:0000259" key="1">
    <source>
        <dbReference type="Pfam" id="PF13966"/>
    </source>
</evidence>
<dbReference type="PANTHER" id="PTHR36617:SF15">
    <property type="entry name" value="REVERSE TRANSCRIPTASE ZINC-BINDING DOMAIN-CONTAINING PROTEIN"/>
    <property type="match status" value="1"/>
</dbReference>
<organism evidence="2 3">
    <name type="scientific">Gossypium arboreum</name>
    <name type="common">Tree cotton</name>
    <name type="synonym">Gossypium nanking</name>
    <dbReference type="NCBI Taxonomy" id="29729"/>
    <lineage>
        <taxon>Eukaryota</taxon>
        <taxon>Viridiplantae</taxon>
        <taxon>Streptophyta</taxon>
        <taxon>Embryophyta</taxon>
        <taxon>Tracheophyta</taxon>
        <taxon>Spermatophyta</taxon>
        <taxon>Magnoliopsida</taxon>
        <taxon>eudicotyledons</taxon>
        <taxon>Gunneridae</taxon>
        <taxon>Pentapetalae</taxon>
        <taxon>rosids</taxon>
        <taxon>malvids</taxon>
        <taxon>Malvales</taxon>
        <taxon>Malvaceae</taxon>
        <taxon>Malvoideae</taxon>
        <taxon>Gossypium</taxon>
    </lineage>
</organism>
<dbReference type="PANTHER" id="PTHR36617">
    <property type="entry name" value="PROTEIN, PUTATIVE-RELATED"/>
    <property type="match status" value="1"/>
</dbReference>